<reference evidence="6 7" key="1">
    <citation type="submission" date="2024-02" db="EMBL/GenBank/DDBJ databases">
        <title>A Gaetbulibacter species isolated from tidal flats and genomic insights of their niches.</title>
        <authorList>
            <person name="Ye Y."/>
        </authorList>
    </citation>
    <scope>NUCLEOTIDE SEQUENCE [LARGE SCALE GENOMIC DNA]</scope>
    <source>
        <strain evidence="6 7">KEM-8</strain>
    </source>
</reference>
<dbReference type="EMBL" id="JBAWKC010000001">
    <property type="protein sequence ID" value="MFH6767460.1"/>
    <property type="molecule type" value="Genomic_DNA"/>
</dbReference>
<evidence type="ECO:0000313" key="7">
    <source>
        <dbReference type="Proteomes" id="UP001610104"/>
    </source>
</evidence>
<keyword evidence="7" id="KW-1185">Reference proteome</keyword>
<organism evidence="6 7">
    <name type="scientific">Gaetbulibacter aquiaggeris</name>
    <dbReference type="NCBI Taxonomy" id="1735373"/>
    <lineage>
        <taxon>Bacteria</taxon>
        <taxon>Pseudomonadati</taxon>
        <taxon>Bacteroidota</taxon>
        <taxon>Flavobacteriia</taxon>
        <taxon>Flavobacteriales</taxon>
        <taxon>Flavobacteriaceae</taxon>
        <taxon>Gaetbulibacter</taxon>
    </lineage>
</organism>
<dbReference type="InterPro" id="IPR012336">
    <property type="entry name" value="Thioredoxin-like_fold"/>
</dbReference>
<keyword evidence="4" id="KW-0676">Redox-active center</keyword>
<evidence type="ECO:0000256" key="1">
    <source>
        <dbReference type="ARBA" id="ARBA00004196"/>
    </source>
</evidence>
<dbReference type="InterPro" id="IPR036249">
    <property type="entry name" value="Thioredoxin-like_sf"/>
</dbReference>
<accession>A0ABW7MLG3</accession>
<keyword evidence="3" id="KW-1015">Disulfide bond</keyword>
<keyword evidence="2" id="KW-0201">Cytochrome c-type biogenesis</keyword>
<dbReference type="PANTHER" id="PTHR42852:SF6">
    <property type="entry name" value="THIOL:DISULFIDE INTERCHANGE PROTEIN DSBE"/>
    <property type="match status" value="1"/>
</dbReference>
<dbReference type="PANTHER" id="PTHR42852">
    <property type="entry name" value="THIOL:DISULFIDE INTERCHANGE PROTEIN DSBE"/>
    <property type="match status" value="1"/>
</dbReference>
<evidence type="ECO:0000259" key="5">
    <source>
        <dbReference type="PROSITE" id="PS51352"/>
    </source>
</evidence>
<dbReference type="RefSeq" id="WP_395436757.1">
    <property type="nucleotide sequence ID" value="NZ_JBAWKC010000001.1"/>
</dbReference>
<dbReference type="PROSITE" id="PS51352">
    <property type="entry name" value="THIOREDOXIN_2"/>
    <property type="match status" value="1"/>
</dbReference>
<proteinExistence type="predicted"/>
<gene>
    <name evidence="6" type="ORF">V8G56_01825</name>
</gene>
<dbReference type="SUPFAM" id="SSF52833">
    <property type="entry name" value="Thioredoxin-like"/>
    <property type="match status" value="1"/>
</dbReference>
<dbReference type="InterPro" id="IPR050553">
    <property type="entry name" value="Thioredoxin_ResA/DsbE_sf"/>
</dbReference>
<dbReference type="InterPro" id="IPR013766">
    <property type="entry name" value="Thioredoxin_domain"/>
</dbReference>
<dbReference type="Proteomes" id="UP001610104">
    <property type="component" value="Unassembled WGS sequence"/>
</dbReference>
<sequence length="435" mass="49983">MLKRLIFLITILPGLLFSQHTIKGTFTNSKDYKYALLYKILPLSTSYIGNAEIKEDGSFILPVDASATAGMYKIVYAMPKEEYNFDLIYNSKEDIEFTFDTETGITYQESIENKLVTGYTSSMSIISQSISNFFRQQSKDTAPLMDIFKTQRETQTSFEEAATGTIALEFIRANRPFIPDHFETIQEYIKNLENHFFDHVDFKNVTLQSSDFLLDRMYNYILGMGKDNHDISAAYKKNIDVFYKAMDDAPIAIKSSLLLQLWRSMADSDFENVANYISDTYLISIAKSLNDQVLIDELVQFKNTSKESKAPDFYLDETKKLSDLTGPEYYALVFWSSTCSHCLNEIPQLEAYIKTLKEGELQVIAIGLEDDDINWSKKIKDFPDFIHVLGLGKWDNETGNKYDIKATPTYFILDKNKRIVAKPNDVEALKSFFHK</sequence>
<dbReference type="Gene3D" id="3.40.30.10">
    <property type="entry name" value="Glutaredoxin"/>
    <property type="match status" value="1"/>
</dbReference>
<name>A0ABW7MLG3_9FLAO</name>
<evidence type="ECO:0000256" key="4">
    <source>
        <dbReference type="ARBA" id="ARBA00023284"/>
    </source>
</evidence>
<comment type="caution">
    <text evidence="6">The sequence shown here is derived from an EMBL/GenBank/DDBJ whole genome shotgun (WGS) entry which is preliminary data.</text>
</comment>
<dbReference type="CDD" id="cd02966">
    <property type="entry name" value="TlpA_like_family"/>
    <property type="match status" value="1"/>
</dbReference>
<comment type="subcellular location">
    <subcellularLocation>
        <location evidence="1">Cell envelope</location>
    </subcellularLocation>
</comment>
<evidence type="ECO:0000313" key="6">
    <source>
        <dbReference type="EMBL" id="MFH6767460.1"/>
    </source>
</evidence>
<feature type="domain" description="Thioredoxin" evidence="5">
    <location>
        <begin position="304"/>
        <end position="435"/>
    </location>
</feature>
<protein>
    <submittedName>
        <fullName evidence="6">TlpA disulfide reductase family protein</fullName>
    </submittedName>
</protein>
<evidence type="ECO:0000256" key="3">
    <source>
        <dbReference type="ARBA" id="ARBA00023157"/>
    </source>
</evidence>
<evidence type="ECO:0000256" key="2">
    <source>
        <dbReference type="ARBA" id="ARBA00022748"/>
    </source>
</evidence>
<dbReference type="Pfam" id="PF13905">
    <property type="entry name" value="Thioredoxin_8"/>
    <property type="match status" value="1"/>
</dbReference>